<dbReference type="AlphaFoldDB" id="A0A8J5MWB8"/>
<keyword evidence="3" id="KW-0677">Repeat</keyword>
<evidence type="ECO:0000256" key="2">
    <source>
        <dbReference type="ARBA" id="ARBA00022723"/>
    </source>
</evidence>
<organism evidence="9 10">
    <name type="scientific">Homarus americanus</name>
    <name type="common">American lobster</name>
    <dbReference type="NCBI Taxonomy" id="6706"/>
    <lineage>
        <taxon>Eukaryota</taxon>
        <taxon>Metazoa</taxon>
        <taxon>Ecdysozoa</taxon>
        <taxon>Arthropoda</taxon>
        <taxon>Crustacea</taxon>
        <taxon>Multicrustacea</taxon>
        <taxon>Malacostraca</taxon>
        <taxon>Eumalacostraca</taxon>
        <taxon>Eucarida</taxon>
        <taxon>Decapoda</taxon>
        <taxon>Pleocyemata</taxon>
        <taxon>Astacidea</taxon>
        <taxon>Nephropoidea</taxon>
        <taxon>Nephropidae</taxon>
        <taxon>Homarus</taxon>
    </lineage>
</organism>
<evidence type="ECO:0000313" key="10">
    <source>
        <dbReference type="Proteomes" id="UP000747542"/>
    </source>
</evidence>
<evidence type="ECO:0000313" key="9">
    <source>
        <dbReference type="EMBL" id="KAG7165439.1"/>
    </source>
</evidence>
<keyword evidence="2" id="KW-0479">Metal-binding</keyword>
<dbReference type="PANTHER" id="PTHR16515:SF49">
    <property type="entry name" value="GASTRULA ZINC FINGER PROTEIN XLCGF49.1-LIKE-RELATED"/>
    <property type="match status" value="1"/>
</dbReference>
<dbReference type="Gene3D" id="3.30.160.60">
    <property type="entry name" value="Classic Zinc Finger"/>
    <property type="match status" value="2"/>
</dbReference>
<dbReference type="InterPro" id="IPR013087">
    <property type="entry name" value="Znf_C2H2_type"/>
</dbReference>
<proteinExistence type="predicted"/>
<dbReference type="FunFam" id="3.30.160.60:FF:001498">
    <property type="entry name" value="Zinc finger protein 404"/>
    <property type="match status" value="1"/>
</dbReference>
<protein>
    <submittedName>
        <fullName evidence="9">Zinc finger E-box-binding homeobox 2-like</fullName>
    </submittedName>
</protein>
<evidence type="ECO:0000256" key="4">
    <source>
        <dbReference type="ARBA" id="ARBA00022771"/>
    </source>
</evidence>
<gene>
    <name evidence="9" type="primary">Zeb2-L</name>
    <name evidence="9" type="ORF">Hamer_G007272</name>
</gene>
<evidence type="ECO:0000256" key="7">
    <source>
        <dbReference type="PROSITE-ProRule" id="PRU00042"/>
    </source>
</evidence>
<comment type="caution">
    <text evidence="9">The sequence shown here is derived from an EMBL/GenBank/DDBJ whole genome shotgun (WGS) entry which is preliminary data.</text>
</comment>
<dbReference type="SMART" id="SM00355">
    <property type="entry name" value="ZnF_C2H2"/>
    <property type="match status" value="2"/>
</dbReference>
<name>A0A8J5MWB8_HOMAM</name>
<dbReference type="GO" id="GO:0010468">
    <property type="term" value="P:regulation of gene expression"/>
    <property type="evidence" value="ECO:0007669"/>
    <property type="project" value="TreeGrafter"/>
</dbReference>
<keyword evidence="9" id="KW-0371">Homeobox</keyword>
<evidence type="ECO:0000256" key="1">
    <source>
        <dbReference type="ARBA" id="ARBA00004123"/>
    </source>
</evidence>
<dbReference type="PROSITE" id="PS50157">
    <property type="entry name" value="ZINC_FINGER_C2H2_2"/>
    <property type="match status" value="2"/>
</dbReference>
<keyword evidence="4 7" id="KW-0863">Zinc-finger</keyword>
<dbReference type="GO" id="GO:0008270">
    <property type="term" value="F:zinc ion binding"/>
    <property type="evidence" value="ECO:0007669"/>
    <property type="project" value="UniProtKB-KW"/>
</dbReference>
<dbReference type="Proteomes" id="UP000747542">
    <property type="component" value="Unassembled WGS sequence"/>
</dbReference>
<accession>A0A8J5MWB8</accession>
<evidence type="ECO:0000256" key="3">
    <source>
        <dbReference type="ARBA" id="ARBA00022737"/>
    </source>
</evidence>
<evidence type="ECO:0000256" key="5">
    <source>
        <dbReference type="ARBA" id="ARBA00022833"/>
    </source>
</evidence>
<keyword evidence="10" id="KW-1185">Reference proteome</keyword>
<dbReference type="EMBL" id="JAHLQT010024345">
    <property type="protein sequence ID" value="KAG7165439.1"/>
    <property type="molecule type" value="Genomic_DNA"/>
</dbReference>
<dbReference type="GO" id="GO:0003677">
    <property type="term" value="F:DNA binding"/>
    <property type="evidence" value="ECO:0007669"/>
    <property type="project" value="UniProtKB-KW"/>
</dbReference>
<feature type="domain" description="C2H2-type" evidence="8">
    <location>
        <begin position="43"/>
        <end position="70"/>
    </location>
</feature>
<dbReference type="FunFam" id="3.30.160.60:FF:000446">
    <property type="entry name" value="Zinc finger protein"/>
    <property type="match status" value="1"/>
</dbReference>
<dbReference type="InterPro" id="IPR050331">
    <property type="entry name" value="Zinc_finger"/>
</dbReference>
<dbReference type="Pfam" id="PF00096">
    <property type="entry name" value="zf-C2H2"/>
    <property type="match status" value="2"/>
</dbReference>
<dbReference type="PROSITE" id="PS00028">
    <property type="entry name" value="ZINC_FINGER_C2H2_1"/>
    <property type="match status" value="2"/>
</dbReference>
<keyword evidence="6" id="KW-0539">Nucleus</keyword>
<dbReference type="GO" id="GO:0005634">
    <property type="term" value="C:nucleus"/>
    <property type="evidence" value="ECO:0007669"/>
    <property type="project" value="UniProtKB-SubCell"/>
</dbReference>
<feature type="domain" description="C2H2-type" evidence="8">
    <location>
        <begin position="71"/>
        <end position="94"/>
    </location>
</feature>
<dbReference type="PANTHER" id="PTHR16515">
    <property type="entry name" value="PR DOMAIN ZINC FINGER PROTEIN"/>
    <property type="match status" value="1"/>
</dbReference>
<evidence type="ECO:0000256" key="6">
    <source>
        <dbReference type="ARBA" id="ARBA00023242"/>
    </source>
</evidence>
<keyword evidence="5" id="KW-0862">Zinc</keyword>
<sequence length="99" mass="10993">MVGCWSLQGLLEPQHVNVGVAGLAEQEMVSVAVGEGALAARRYACRACGRSFKKKDHVKEHFRMHTGEKPFMCPLCLKRFTRGRTLKTHVAIAHPQAHI</sequence>
<reference evidence="9" key="1">
    <citation type="journal article" date="2021" name="Sci. Adv.">
        <title>The American lobster genome reveals insights on longevity, neural, and immune adaptations.</title>
        <authorList>
            <person name="Polinski J.M."/>
            <person name="Zimin A.V."/>
            <person name="Clark K.F."/>
            <person name="Kohn A.B."/>
            <person name="Sadowski N."/>
            <person name="Timp W."/>
            <person name="Ptitsyn A."/>
            <person name="Khanna P."/>
            <person name="Romanova D.Y."/>
            <person name="Williams P."/>
            <person name="Greenwood S.J."/>
            <person name="Moroz L.L."/>
            <person name="Walt D.R."/>
            <person name="Bodnar A.G."/>
        </authorList>
    </citation>
    <scope>NUCLEOTIDE SEQUENCE</scope>
    <source>
        <strain evidence="9">GMGI-L3</strain>
    </source>
</reference>
<comment type="subcellular location">
    <subcellularLocation>
        <location evidence="1">Nucleus</location>
    </subcellularLocation>
</comment>
<dbReference type="InterPro" id="IPR036236">
    <property type="entry name" value="Znf_C2H2_sf"/>
</dbReference>
<keyword evidence="9" id="KW-0238">DNA-binding</keyword>
<evidence type="ECO:0000259" key="8">
    <source>
        <dbReference type="PROSITE" id="PS50157"/>
    </source>
</evidence>
<dbReference type="SUPFAM" id="SSF57667">
    <property type="entry name" value="beta-beta-alpha zinc fingers"/>
    <property type="match status" value="1"/>
</dbReference>